<sequence>MADSSDRGDKPVARLLFKPRPKPKPVEPVNEATEETAPPSPQPPPEKPPLDQLRDFLASQNHLFTCGGSIPIVEKPETTKQRRAPTRGRPSNPLTIDEPITSDPITIRWDVAGLEGETGQRYNACDKITLPLAPGSEHDI</sequence>
<reference evidence="3" key="1">
    <citation type="submission" date="2019-06" db="EMBL/GenBank/DDBJ databases">
        <authorList>
            <person name="Broberg M."/>
        </authorList>
    </citation>
    <scope>NUCLEOTIDE SEQUENCE [LARGE SCALE GENOMIC DNA]</scope>
</reference>
<name>A0A9N9Z357_9HYPO</name>
<evidence type="ECO:0000313" key="3">
    <source>
        <dbReference type="Proteomes" id="UP000775872"/>
    </source>
</evidence>
<dbReference type="AlphaFoldDB" id="A0A9N9Z357"/>
<gene>
    <name evidence="2" type="ORF">CSOL1703_00000016</name>
</gene>
<dbReference type="Proteomes" id="UP000775872">
    <property type="component" value="Unassembled WGS sequence"/>
</dbReference>
<feature type="compositionally biased region" description="Basic and acidic residues" evidence="1">
    <location>
        <begin position="1"/>
        <end position="12"/>
    </location>
</feature>
<evidence type="ECO:0000313" key="2">
    <source>
        <dbReference type="EMBL" id="CAH0048073.1"/>
    </source>
</evidence>
<organism evidence="2 3">
    <name type="scientific">Clonostachys solani</name>
    <dbReference type="NCBI Taxonomy" id="160281"/>
    <lineage>
        <taxon>Eukaryota</taxon>
        <taxon>Fungi</taxon>
        <taxon>Dikarya</taxon>
        <taxon>Ascomycota</taxon>
        <taxon>Pezizomycotina</taxon>
        <taxon>Sordariomycetes</taxon>
        <taxon>Hypocreomycetidae</taxon>
        <taxon>Hypocreales</taxon>
        <taxon>Bionectriaceae</taxon>
        <taxon>Clonostachys</taxon>
    </lineage>
</organism>
<protein>
    <submittedName>
        <fullName evidence="2">Uncharacterized protein</fullName>
    </submittedName>
</protein>
<comment type="caution">
    <text evidence="2">The sequence shown here is derived from an EMBL/GenBank/DDBJ whole genome shotgun (WGS) entry which is preliminary data.</text>
</comment>
<proteinExistence type="predicted"/>
<feature type="compositionally biased region" description="Pro residues" evidence="1">
    <location>
        <begin position="38"/>
        <end position="47"/>
    </location>
</feature>
<keyword evidence="3" id="KW-1185">Reference proteome</keyword>
<evidence type="ECO:0000256" key="1">
    <source>
        <dbReference type="SAM" id="MobiDB-lite"/>
    </source>
</evidence>
<feature type="region of interest" description="Disordered" evidence="1">
    <location>
        <begin position="67"/>
        <end position="100"/>
    </location>
</feature>
<feature type="region of interest" description="Disordered" evidence="1">
    <location>
        <begin position="1"/>
        <end position="52"/>
    </location>
</feature>
<accession>A0A9N9Z357</accession>
<dbReference type="EMBL" id="CABFOC020000035">
    <property type="protein sequence ID" value="CAH0048073.1"/>
    <property type="molecule type" value="Genomic_DNA"/>
</dbReference>
<reference evidence="2 3" key="2">
    <citation type="submission" date="2021-10" db="EMBL/GenBank/DDBJ databases">
        <authorList>
            <person name="Piombo E."/>
        </authorList>
    </citation>
    <scope>NUCLEOTIDE SEQUENCE [LARGE SCALE GENOMIC DNA]</scope>
</reference>